<evidence type="ECO:0000313" key="2">
    <source>
        <dbReference type="EMBL" id="VWC05338.1"/>
    </source>
</evidence>
<accession>A0A6P2PAP2</accession>
<dbReference type="Proteomes" id="UP000494218">
    <property type="component" value="Unassembled WGS sequence"/>
</dbReference>
<evidence type="ECO:0000313" key="3">
    <source>
        <dbReference type="Proteomes" id="UP000494218"/>
    </source>
</evidence>
<dbReference type="Pfam" id="PF13986">
    <property type="entry name" value="DUF4224"/>
    <property type="match status" value="1"/>
</dbReference>
<organism evidence="2 3">
    <name type="scientific">Burkholderia lata (strain ATCC 17760 / DSM 23089 / LMG 22485 / NCIMB 9086 / R18194 / 383)</name>
    <dbReference type="NCBI Taxonomy" id="482957"/>
    <lineage>
        <taxon>Bacteria</taxon>
        <taxon>Pseudomonadati</taxon>
        <taxon>Pseudomonadota</taxon>
        <taxon>Betaproteobacteria</taxon>
        <taxon>Burkholderiales</taxon>
        <taxon>Burkholderiaceae</taxon>
        <taxon>Burkholderia</taxon>
        <taxon>Burkholderia cepacia complex</taxon>
    </lineage>
</organism>
<dbReference type="EMBL" id="CABVPW010000026">
    <property type="protein sequence ID" value="VWC05338.1"/>
    <property type="molecule type" value="Genomic_DNA"/>
</dbReference>
<protein>
    <recommendedName>
        <fullName evidence="1">DUF4224 domain-containing protein</fullName>
    </recommendedName>
</protein>
<name>A0A6P2PAP2_BURL3</name>
<gene>
    <name evidence="2" type="ORF">BLA23254_05011</name>
</gene>
<sequence length="43" mass="4886">MANDLLTAEELEQITGKKRYSGQAAWFKAQFDVDLPRRGDGCR</sequence>
<dbReference type="AlphaFoldDB" id="A0A6P2PAP2"/>
<proteinExistence type="predicted"/>
<feature type="domain" description="DUF4224" evidence="1">
    <location>
        <begin position="5"/>
        <end position="29"/>
    </location>
</feature>
<reference evidence="2 3" key="1">
    <citation type="submission" date="2019-09" db="EMBL/GenBank/DDBJ databases">
        <authorList>
            <person name="Depoorter E."/>
        </authorList>
    </citation>
    <scope>NUCLEOTIDE SEQUENCE [LARGE SCALE GENOMIC DNA]</scope>
    <source>
        <strain evidence="2">LMG 23254</strain>
    </source>
</reference>
<dbReference type="RefSeq" id="WP_175033543.1">
    <property type="nucleotide sequence ID" value="NZ_CABVPW010000026.1"/>
</dbReference>
<dbReference type="InterPro" id="IPR025319">
    <property type="entry name" value="DUF4224"/>
</dbReference>
<evidence type="ECO:0000259" key="1">
    <source>
        <dbReference type="Pfam" id="PF13986"/>
    </source>
</evidence>